<keyword evidence="5" id="KW-1185">Reference proteome</keyword>
<protein>
    <recommendedName>
        <fullName evidence="3">FimV N-terminal domain-containing protein</fullName>
    </recommendedName>
</protein>
<evidence type="ECO:0000259" key="3">
    <source>
        <dbReference type="Pfam" id="PF25800"/>
    </source>
</evidence>
<dbReference type="InterPro" id="IPR057840">
    <property type="entry name" value="FimV_N"/>
</dbReference>
<dbReference type="EMBL" id="JADEYS010000002">
    <property type="protein sequence ID" value="MBE9396214.1"/>
    <property type="molecule type" value="Genomic_DNA"/>
</dbReference>
<dbReference type="NCBIfam" id="TIGR03505">
    <property type="entry name" value="FimV_core"/>
    <property type="match status" value="3"/>
</dbReference>
<feature type="compositionally biased region" description="Basic and acidic residues" evidence="1">
    <location>
        <begin position="202"/>
        <end position="218"/>
    </location>
</feature>
<evidence type="ECO:0000256" key="2">
    <source>
        <dbReference type="SAM" id="SignalP"/>
    </source>
</evidence>
<accession>A0A8J7FB58</accession>
<dbReference type="InterPro" id="IPR020012">
    <property type="entry name" value="LysM_FimV"/>
</dbReference>
<sequence length="610" mass="66414">MRKLVTSLVCAGALAASSAQALDLGALHVYSAAGEPLDAEIQLLDVEGLSADDIRPRFAGVDDLAISGLDSKRYLSDVRFFVAIENNQSATLRLVSDEPIDHSFLSFLLEVNWTEGRLLREYTALLKEPLKNPSRQVSLATPKQESQSVLIAEAAKALPATQPAINVPVPKADQPDKVASPVSPVEEADVPSPASAISKAEVSAKKAENVSSKRENTDEPKAYAVDMTIDAVESEPEFLAVKADRSNADLQPAEVVERSRHIEVQQPVMVRSSEQIVLHRKEPENRLSETQVSIAAEQLAVGAKNVSENKETSISAVSEPALNADLIKVGAKETLWDIAKRNSPSAAYSNQQVMVALYKKNPQAFVDGDINRMKGSAVLLRPSEAEINGHDTSSALQFIRQRLNESQLLAAKELNVASSAKEVVVGAKETLWDIAVKYRAGPEVNTRQMMLAIVKKNPRAFDNGNINRMRKGVVLHMPSAEELKKWSEKEASAEVRRQISDWRQHKGLVDAKASDEPPLVNTASLNLPPVKTVALSPVDTSDARELVIGKQETLWSIAINNLPDASVTTGQMIKAIIRKNPHAFVNGDMNSMRVGETLEMPSLADIDRVR</sequence>
<proteinExistence type="predicted"/>
<evidence type="ECO:0000313" key="4">
    <source>
        <dbReference type="EMBL" id="MBE9396214.1"/>
    </source>
</evidence>
<evidence type="ECO:0000313" key="5">
    <source>
        <dbReference type="Proteomes" id="UP000640333"/>
    </source>
</evidence>
<dbReference type="AlphaFoldDB" id="A0A8J7FB58"/>
<comment type="caution">
    <text evidence="4">The sequence shown here is derived from an EMBL/GenBank/DDBJ whole genome shotgun (WGS) entry which is preliminary data.</text>
</comment>
<feature type="domain" description="FimV N-terminal" evidence="3">
    <location>
        <begin position="22"/>
        <end position="129"/>
    </location>
</feature>
<keyword evidence="2" id="KW-0732">Signal</keyword>
<dbReference type="Pfam" id="PF25800">
    <property type="entry name" value="FimV_N"/>
    <property type="match status" value="1"/>
</dbReference>
<feature type="chain" id="PRO_5035318079" description="FimV N-terminal domain-containing protein" evidence="2">
    <location>
        <begin position="22"/>
        <end position="610"/>
    </location>
</feature>
<reference evidence="4" key="1">
    <citation type="submission" date="2020-10" db="EMBL/GenBank/DDBJ databases">
        <title>Bacterium isolated from coastal waters sediment.</title>
        <authorList>
            <person name="Chen R.-J."/>
            <person name="Lu D.-C."/>
            <person name="Zhu K.-L."/>
            <person name="Du Z.-J."/>
        </authorList>
    </citation>
    <scope>NUCLEOTIDE SEQUENCE</scope>
    <source>
        <strain evidence="4">N1Y112</strain>
    </source>
</reference>
<gene>
    <name evidence="4" type="ORF">IOQ59_02940</name>
</gene>
<name>A0A8J7FB58_9GAMM</name>
<organism evidence="4 5">
    <name type="scientific">Pontibacterium sinense</name>
    <dbReference type="NCBI Taxonomy" id="2781979"/>
    <lineage>
        <taxon>Bacteria</taxon>
        <taxon>Pseudomonadati</taxon>
        <taxon>Pseudomonadota</taxon>
        <taxon>Gammaproteobacteria</taxon>
        <taxon>Oceanospirillales</taxon>
        <taxon>Oceanospirillaceae</taxon>
        <taxon>Pontibacterium</taxon>
    </lineage>
</organism>
<dbReference type="RefSeq" id="WP_193951765.1">
    <property type="nucleotide sequence ID" value="NZ_JADEYS010000002.1"/>
</dbReference>
<evidence type="ECO:0000256" key="1">
    <source>
        <dbReference type="SAM" id="MobiDB-lite"/>
    </source>
</evidence>
<feature type="signal peptide" evidence="2">
    <location>
        <begin position="1"/>
        <end position="21"/>
    </location>
</feature>
<dbReference type="Proteomes" id="UP000640333">
    <property type="component" value="Unassembled WGS sequence"/>
</dbReference>
<feature type="region of interest" description="Disordered" evidence="1">
    <location>
        <begin position="165"/>
        <end position="218"/>
    </location>
</feature>